<comment type="caution">
    <text evidence="8">The sequence shown here is derived from an EMBL/GenBank/DDBJ whole genome shotgun (WGS) entry which is preliminary data.</text>
</comment>
<dbReference type="NCBIfam" id="TIGR01145">
    <property type="entry name" value="ATP_synt_delta"/>
    <property type="match status" value="1"/>
</dbReference>
<dbReference type="EMBL" id="DVHM01000024">
    <property type="protein sequence ID" value="HIR69893.1"/>
    <property type="molecule type" value="Genomic_DNA"/>
</dbReference>
<keyword evidence="6 7" id="KW-0066">ATP synthesis</keyword>
<keyword evidence="7" id="KW-0139">CF(1)</keyword>
<dbReference type="Proteomes" id="UP000823912">
    <property type="component" value="Unassembled WGS sequence"/>
</dbReference>
<evidence type="ECO:0000313" key="9">
    <source>
        <dbReference type="Proteomes" id="UP000823912"/>
    </source>
</evidence>
<dbReference type="InterPro" id="IPR026015">
    <property type="entry name" value="ATP_synth_OSCP/delta_N_sf"/>
</dbReference>
<gene>
    <name evidence="7 8" type="primary">atpH</name>
    <name evidence="8" type="ORF">IAA55_01270</name>
</gene>
<dbReference type="HAMAP" id="MF_01416">
    <property type="entry name" value="ATP_synth_delta_bact"/>
    <property type="match status" value="1"/>
</dbReference>
<protein>
    <recommendedName>
        <fullName evidence="7">ATP synthase subunit delta</fullName>
    </recommendedName>
    <alternativeName>
        <fullName evidence="7">ATP synthase F(1) sector subunit delta</fullName>
    </alternativeName>
    <alternativeName>
        <fullName evidence="7">F-type ATPase subunit delta</fullName>
        <shortName evidence="7">F-ATPase subunit delta</shortName>
    </alternativeName>
</protein>
<comment type="similarity">
    <text evidence="7">Belongs to the ATPase delta chain family.</text>
</comment>
<proteinExistence type="inferred from homology"/>
<evidence type="ECO:0000313" key="8">
    <source>
        <dbReference type="EMBL" id="HIR69893.1"/>
    </source>
</evidence>
<reference evidence="8" key="1">
    <citation type="submission" date="2020-10" db="EMBL/GenBank/DDBJ databases">
        <authorList>
            <person name="Gilroy R."/>
        </authorList>
    </citation>
    <scope>NUCLEOTIDE SEQUENCE</scope>
    <source>
        <strain evidence="8">ChiSjej5B23-6657</strain>
    </source>
</reference>
<dbReference type="GO" id="GO:0005886">
    <property type="term" value="C:plasma membrane"/>
    <property type="evidence" value="ECO:0007669"/>
    <property type="project" value="UniProtKB-SubCell"/>
</dbReference>
<evidence type="ECO:0000256" key="6">
    <source>
        <dbReference type="ARBA" id="ARBA00023310"/>
    </source>
</evidence>
<dbReference type="InterPro" id="IPR000711">
    <property type="entry name" value="ATPase_OSCP/dsu"/>
</dbReference>
<organism evidence="8 9">
    <name type="scientific">Candidatus Pullilachnospira gallistercoris</name>
    <dbReference type="NCBI Taxonomy" id="2840911"/>
    <lineage>
        <taxon>Bacteria</taxon>
        <taxon>Bacillati</taxon>
        <taxon>Bacillota</taxon>
        <taxon>Clostridia</taxon>
        <taxon>Lachnospirales</taxon>
        <taxon>Lachnospiraceae</taxon>
        <taxon>Lachnospiraceae incertae sedis</taxon>
        <taxon>Candidatus Pullilachnospira</taxon>
    </lineage>
</organism>
<evidence type="ECO:0000256" key="5">
    <source>
        <dbReference type="ARBA" id="ARBA00023136"/>
    </source>
</evidence>
<name>A0A9D1E7V8_9FIRM</name>
<dbReference type="SUPFAM" id="SSF47928">
    <property type="entry name" value="N-terminal domain of the delta subunit of the F1F0-ATP synthase"/>
    <property type="match status" value="1"/>
</dbReference>
<keyword evidence="7" id="KW-1003">Cell membrane</keyword>
<keyword evidence="3 7" id="KW-0375">Hydrogen ion transport</keyword>
<evidence type="ECO:0000256" key="1">
    <source>
        <dbReference type="ARBA" id="ARBA00004370"/>
    </source>
</evidence>
<dbReference type="AlphaFoldDB" id="A0A9D1E7V8"/>
<dbReference type="GO" id="GO:0045259">
    <property type="term" value="C:proton-transporting ATP synthase complex"/>
    <property type="evidence" value="ECO:0007669"/>
    <property type="project" value="UniProtKB-KW"/>
</dbReference>
<comment type="function">
    <text evidence="7">F(1)F(0) ATP synthase produces ATP from ADP in the presence of a proton or sodium gradient. F-type ATPases consist of two structural domains, F(1) containing the extramembraneous catalytic core and F(0) containing the membrane proton channel, linked together by a central stalk and a peripheral stalk. During catalysis, ATP synthesis in the catalytic domain of F(1) is coupled via a rotary mechanism of the central stalk subunits to proton translocation.</text>
</comment>
<evidence type="ECO:0000256" key="4">
    <source>
        <dbReference type="ARBA" id="ARBA00023065"/>
    </source>
</evidence>
<evidence type="ECO:0000256" key="3">
    <source>
        <dbReference type="ARBA" id="ARBA00022781"/>
    </source>
</evidence>
<dbReference type="PANTHER" id="PTHR11910">
    <property type="entry name" value="ATP SYNTHASE DELTA CHAIN"/>
    <property type="match status" value="1"/>
</dbReference>
<evidence type="ECO:0000256" key="7">
    <source>
        <dbReference type="HAMAP-Rule" id="MF_01416"/>
    </source>
</evidence>
<dbReference type="Pfam" id="PF00213">
    <property type="entry name" value="OSCP"/>
    <property type="match status" value="1"/>
</dbReference>
<dbReference type="PRINTS" id="PR00125">
    <property type="entry name" value="ATPASEDELTA"/>
</dbReference>
<evidence type="ECO:0000256" key="2">
    <source>
        <dbReference type="ARBA" id="ARBA00022448"/>
    </source>
</evidence>
<reference evidence="8" key="2">
    <citation type="journal article" date="2021" name="PeerJ">
        <title>Extensive microbial diversity within the chicken gut microbiome revealed by metagenomics and culture.</title>
        <authorList>
            <person name="Gilroy R."/>
            <person name="Ravi A."/>
            <person name="Getino M."/>
            <person name="Pursley I."/>
            <person name="Horton D.L."/>
            <person name="Alikhan N.F."/>
            <person name="Baker D."/>
            <person name="Gharbi K."/>
            <person name="Hall N."/>
            <person name="Watson M."/>
            <person name="Adriaenssens E.M."/>
            <person name="Foster-Nyarko E."/>
            <person name="Jarju S."/>
            <person name="Secka A."/>
            <person name="Antonio M."/>
            <person name="Oren A."/>
            <person name="Chaudhuri R.R."/>
            <person name="La Ragione R."/>
            <person name="Hildebrand F."/>
            <person name="Pallen M.J."/>
        </authorList>
    </citation>
    <scope>NUCLEOTIDE SEQUENCE</scope>
    <source>
        <strain evidence="8">ChiSjej5B23-6657</strain>
    </source>
</reference>
<dbReference type="Gene3D" id="1.10.520.20">
    <property type="entry name" value="N-terminal domain of the delta subunit of the F1F0-ATP synthase"/>
    <property type="match status" value="1"/>
</dbReference>
<comment type="function">
    <text evidence="7">This protein is part of the stalk that links CF(0) to CF(1). It either transmits conformational changes from CF(0) to CF(1) or is implicated in proton conduction.</text>
</comment>
<sequence length="175" mass="20850">MKRQQRIIETSWARGYARVLYELKVPAEDIEETRNLFAQTPELLEVLTNPTIFIAKKEKVIDRIFPSSIRNFLKVVCRYEKMNRIGEIFEAYDSYCRQQKRILQAQLTCVEPPDEQRLEEIRQFLCRKYGADEAQVEIQRDPGLFGGFILHVGSDEYDWSLKGRLQRMQEQLTWR</sequence>
<dbReference type="GO" id="GO:0046933">
    <property type="term" value="F:proton-transporting ATP synthase activity, rotational mechanism"/>
    <property type="evidence" value="ECO:0007669"/>
    <property type="project" value="UniProtKB-UniRule"/>
</dbReference>
<keyword evidence="5 7" id="KW-0472">Membrane</keyword>
<accession>A0A9D1E7V8</accession>
<comment type="subcellular location">
    <subcellularLocation>
        <location evidence="7">Cell membrane</location>
        <topology evidence="7">Peripheral membrane protein</topology>
    </subcellularLocation>
    <subcellularLocation>
        <location evidence="1">Membrane</location>
    </subcellularLocation>
</comment>
<keyword evidence="4 7" id="KW-0406">Ion transport</keyword>
<keyword evidence="2 7" id="KW-0813">Transport</keyword>